<evidence type="ECO:0000256" key="1">
    <source>
        <dbReference type="SAM" id="Coils"/>
    </source>
</evidence>
<proteinExistence type="predicted"/>
<name>A0A3B0YT69_9ZZZZ</name>
<feature type="non-terminal residue" evidence="2">
    <location>
        <position position="378"/>
    </location>
</feature>
<dbReference type="EMBL" id="UOFK01000012">
    <property type="protein sequence ID" value="VAW72064.1"/>
    <property type="molecule type" value="Genomic_DNA"/>
</dbReference>
<gene>
    <name evidence="2" type="ORF">MNBD_GAMMA13-1257</name>
</gene>
<evidence type="ECO:0000313" key="2">
    <source>
        <dbReference type="EMBL" id="VAW72064.1"/>
    </source>
</evidence>
<sequence length="378" mass="43455">MEVGEQVYTDTETLFLPAVINRFSDRDANFQVYKVMVVHLWAQTWYGTWHENVPAQLSKYAEYEKALACFHALETLRLDALIERTLPGVYRQLVTLHTGHELPDELEWQQAKAVLSTAKASVRDSLTLVDKLIDRQPADVMPYQGVLKPLQVAKVREARLEADKQAFRLGLLRMNQELEKASAEESVEDNESELLADEEQKNFSLRKIESEQTAEGFTYEIELDGRPMPVPDNIKGTMASILQDLGEIPEDYLQAAGDGAYFTGETGERSAEDVWKGTYHEEGAFIYNEWDYERQNYRKNWAVLRELDVHPKHDNFVDKTLHKYRGLAMELRRTFEALRGEDKLLKKQPHGDDIDIDALVEAVADTHNGEEMTERVFT</sequence>
<accession>A0A3B0YT69</accession>
<organism evidence="2">
    <name type="scientific">hydrothermal vent metagenome</name>
    <dbReference type="NCBI Taxonomy" id="652676"/>
    <lineage>
        <taxon>unclassified sequences</taxon>
        <taxon>metagenomes</taxon>
        <taxon>ecological metagenomes</taxon>
    </lineage>
</organism>
<feature type="coiled-coil region" evidence="1">
    <location>
        <begin position="173"/>
        <end position="200"/>
    </location>
</feature>
<dbReference type="AlphaFoldDB" id="A0A3B0YT69"/>
<reference evidence="2" key="1">
    <citation type="submission" date="2018-06" db="EMBL/GenBank/DDBJ databases">
        <authorList>
            <person name="Zhirakovskaya E."/>
        </authorList>
    </citation>
    <scope>NUCLEOTIDE SEQUENCE</scope>
</reference>
<protein>
    <submittedName>
        <fullName evidence="2">Rubisco activation protein CbbO</fullName>
    </submittedName>
</protein>
<keyword evidence="1" id="KW-0175">Coiled coil</keyword>